<gene>
    <name evidence="5" type="ORF">JWJ88_14505</name>
</gene>
<reference evidence="5 6" key="1">
    <citation type="submission" date="2021-02" db="EMBL/GenBank/DDBJ databases">
        <title>Paracoccus methylovroum sp.nov., a new methanol and methylamine utilizing methylotrophic denitrifer.</title>
        <authorList>
            <person name="Timsy T."/>
            <person name="Behrendt U."/>
            <person name="Ulrich A."/>
            <person name="Spanner T."/>
            <person name="Foesel B.U."/>
            <person name="Horn M.A."/>
            <person name="Kolb S."/>
        </authorList>
    </citation>
    <scope>NUCLEOTIDE SEQUENCE [LARGE SCALE GENOMIC DNA]</scope>
    <source>
        <strain evidence="5 6">H4-D09</strain>
    </source>
</reference>
<accession>A0ABX7JMR3</accession>
<organism evidence="5 6">
    <name type="scientific">Paracoccus methylovorus</name>
    <dbReference type="NCBI Taxonomy" id="2812658"/>
    <lineage>
        <taxon>Bacteria</taxon>
        <taxon>Pseudomonadati</taxon>
        <taxon>Pseudomonadota</taxon>
        <taxon>Alphaproteobacteria</taxon>
        <taxon>Rhodobacterales</taxon>
        <taxon>Paracoccaceae</taxon>
        <taxon>Paracoccus</taxon>
    </lineage>
</organism>
<feature type="domain" description="Prokaryotic STING" evidence="4">
    <location>
        <begin position="189"/>
        <end position="345"/>
    </location>
</feature>
<evidence type="ECO:0000256" key="1">
    <source>
        <dbReference type="ARBA" id="ARBA00022741"/>
    </source>
</evidence>
<dbReference type="InterPro" id="IPR046876">
    <property type="entry name" value="Prok_STING"/>
</dbReference>
<sequence>MSKAMQNLRVFTLGDMKPAGDADRDDTRYVRQTHTSQLARIIEGAARDLARIGEIEGADCIEVSAPEDSNRADIVGAVLSAIENSDLLIVDVSNESPSVIYELGAVNALGLPYILVTSRVSLPFYLTQTRGILNFAFASEYKSSEPSHRELRNRLLRNYRSADSLEAMESRFSEYFGGLPIVNISGPVSIATGYQANFLNRFGAQDHGLLSRQVTWAKGRDGDNEIEVVTRIRPRHLIVVIPDLNRHSDYNDARSTCEEDMLAAGLELDSVSVLEEPGRNQRLGMGVLIVKNHAEIVLDIPRTLFPLLRSPRILTAFKNGGGFTDSQVRERTTRRLISDFRAALEWNLGLARQGSDAPWDRVHIVPQRELVAKVLELVDPGARA</sequence>
<evidence type="ECO:0000256" key="2">
    <source>
        <dbReference type="ARBA" id="ARBA00023118"/>
    </source>
</evidence>
<evidence type="ECO:0000313" key="5">
    <source>
        <dbReference type="EMBL" id="QRZ15547.1"/>
    </source>
</evidence>
<name>A0ABX7JMR3_9RHOB</name>
<keyword evidence="6" id="KW-1185">Reference proteome</keyword>
<dbReference type="Gene3D" id="3.40.50.450">
    <property type="match status" value="1"/>
</dbReference>
<proteinExistence type="inferred from homology"/>
<protein>
    <recommendedName>
        <fullName evidence="4">Prokaryotic STING domain-containing protein</fullName>
    </recommendedName>
</protein>
<dbReference type="Pfam" id="PF20300">
    <property type="entry name" value="prok_STING"/>
    <property type="match status" value="1"/>
</dbReference>
<evidence type="ECO:0000259" key="4">
    <source>
        <dbReference type="Pfam" id="PF20300"/>
    </source>
</evidence>
<dbReference type="RefSeq" id="WP_205296492.1">
    <property type="nucleotide sequence ID" value="NZ_CP070371.1"/>
</dbReference>
<keyword evidence="2" id="KW-0051">Antiviral defense</keyword>
<keyword evidence="1" id="KW-0547">Nucleotide-binding</keyword>
<evidence type="ECO:0000313" key="6">
    <source>
        <dbReference type="Proteomes" id="UP000663629"/>
    </source>
</evidence>
<dbReference type="EMBL" id="CP070371">
    <property type="protein sequence ID" value="QRZ15547.1"/>
    <property type="molecule type" value="Genomic_DNA"/>
</dbReference>
<comment type="similarity">
    <text evidence="3">In the C-terminal section; belongs to the bacterial STING family.</text>
</comment>
<evidence type="ECO:0000256" key="3">
    <source>
        <dbReference type="ARBA" id="ARBA00034315"/>
    </source>
</evidence>
<dbReference type="Proteomes" id="UP000663629">
    <property type="component" value="Chromosome 2"/>
</dbReference>